<keyword evidence="3" id="KW-0732">Signal</keyword>
<feature type="non-terminal residue" evidence="7">
    <location>
        <position position="1"/>
    </location>
</feature>
<sequence length="399" mass="42893">FEDFRRAELPSADSQSQLELEWGESLARRRRKRYNPSSSCWATTVVAVSTLATLAIASLVGLTLTKSPWLPVRGDPTEANEMGSLPLPTTTQVPSHLPSSRPSTPPTPGGSQAPSNMNSGVPSLTSSQLPSSATLATSKPTEVLKAPPAPIVFCIDEPGFFHNHAGDKVSCDWFQTVGTYNYEKNCKHTSLGNACLESCRDYNDCTPISAAPSEAPSSIPSVNSEVPSPSPSETPPSTITIGATADATIKESSPEANLGTASMLKLAGSPDSDGASEGAFHILLRFDLTKHDSLRTVKSAVLRLNSLKDCISGGSIQRTVSPHWHEDEISWMSAPEGSGEEISGFGQIKRGFWYEADVSEALRHGHQGLSLRIYPSGKEECFYRSKEDEDGPELRIVYE</sequence>
<feature type="transmembrane region" description="Helical" evidence="5">
    <location>
        <begin position="38"/>
        <end position="64"/>
    </location>
</feature>
<keyword evidence="5" id="KW-0812">Transmembrane</keyword>
<keyword evidence="2" id="KW-0964">Secreted</keyword>
<organism evidence="7 8">
    <name type="scientific">Thalassiosira oceanica</name>
    <name type="common">Marine diatom</name>
    <dbReference type="NCBI Taxonomy" id="159749"/>
    <lineage>
        <taxon>Eukaryota</taxon>
        <taxon>Sar</taxon>
        <taxon>Stramenopiles</taxon>
        <taxon>Ochrophyta</taxon>
        <taxon>Bacillariophyta</taxon>
        <taxon>Coscinodiscophyceae</taxon>
        <taxon>Thalassiosirophycidae</taxon>
        <taxon>Thalassiosirales</taxon>
        <taxon>Thalassiosiraceae</taxon>
        <taxon>Thalassiosira</taxon>
    </lineage>
</organism>
<feature type="compositionally biased region" description="Low complexity" evidence="4">
    <location>
        <begin position="212"/>
        <end position="227"/>
    </location>
</feature>
<comment type="subcellular location">
    <subcellularLocation>
        <location evidence="1">Secreted</location>
    </subcellularLocation>
</comment>
<keyword evidence="8" id="KW-1185">Reference proteome</keyword>
<evidence type="ECO:0000256" key="4">
    <source>
        <dbReference type="SAM" id="MobiDB-lite"/>
    </source>
</evidence>
<dbReference type="AlphaFoldDB" id="K0S238"/>
<protein>
    <recommendedName>
        <fullName evidence="6">Carbohydrate-binding module family 96 domain-containing protein</fullName>
    </recommendedName>
</protein>
<accession>K0S238</accession>
<comment type="caution">
    <text evidence="7">The sequence shown here is derived from an EMBL/GenBank/DDBJ whole genome shotgun (WGS) entry which is preliminary data.</text>
</comment>
<evidence type="ECO:0000259" key="6">
    <source>
        <dbReference type="Pfam" id="PF24517"/>
    </source>
</evidence>
<feature type="region of interest" description="Disordered" evidence="4">
    <location>
        <begin position="212"/>
        <end position="239"/>
    </location>
</feature>
<evidence type="ECO:0000256" key="2">
    <source>
        <dbReference type="ARBA" id="ARBA00022525"/>
    </source>
</evidence>
<dbReference type="NCBIfam" id="NF033679">
    <property type="entry name" value="DNRLRE_dom"/>
    <property type="match status" value="1"/>
</dbReference>
<name>K0S238_THAOC</name>
<dbReference type="Proteomes" id="UP000266841">
    <property type="component" value="Unassembled WGS sequence"/>
</dbReference>
<evidence type="ECO:0000313" key="8">
    <source>
        <dbReference type="Proteomes" id="UP000266841"/>
    </source>
</evidence>
<feature type="compositionally biased region" description="Polar residues" evidence="4">
    <location>
        <begin position="116"/>
        <end position="140"/>
    </location>
</feature>
<keyword evidence="5" id="KW-0472">Membrane</keyword>
<evidence type="ECO:0000256" key="3">
    <source>
        <dbReference type="ARBA" id="ARBA00022729"/>
    </source>
</evidence>
<proteinExistence type="predicted"/>
<evidence type="ECO:0000256" key="1">
    <source>
        <dbReference type="ARBA" id="ARBA00004613"/>
    </source>
</evidence>
<feature type="region of interest" description="Disordered" evidence="4">
    <location>
        <begin position="67"/>
        <end position="141"/>
    </location>
</feature>
<evidence type="ECO:0000313" key="7">
    <source>
        <dbReference type="EMBL" id="EJK58874.1"/>
    </source>
</evidence>
<keyword evidence="5" id="KW-1133">Transmembrane helix</keyword>
<reference evidence="7 8" key="1">
    <citation type="journal article" date="2012" name="Genome Biol.">
        <title>Genome and low-iron response of an oceanic diatom adapted to chronic iron limitation.</title>
        <authorList>
            <person name="Lommer M."/>
            <person name="Specht M."/>
            <person name="Roy A.S."/>
            <person name="Kraemer L."/>
            <person name="Andreson R."/>
            <person name="Gutowska M.A."/>
            <person name="Wolf J."/>
            <person name="Bergner S.V."/>
            <person name="Schilhabel M.B."/>
            <person name="Klostermeier U.C."/>
            <person name="Beiko R.G."/>
            <person name="Rosenstiel P."/>
            <person name="Hippler M."/>
            <person name="Laroche J."/>
        </authorList>
    </citation>
    <scope>NUCLEOTIDE SEQUENCE [LARGE SCALE GENOMIC DNA]</scope>
    <source>
        <strain evidence="7 8">CCMP1005</strain>
    </source>
</reference>
<dbReference type="OrthoDB" id="52186at2759"/>
<gene>
    <name evidence="7" type="ORF">THAOC_20966</name>
</gene>
<dbReference type="EMBL" id="AGNL01024065">
    <property type="protein sequence ID" value="EJK58874.1"/>
    <property type="molecule type" value="Genomic_DNA"/>
</dbReference>
<dbReference type="InterPro" id="IPR055372">
    <property type="entry name" value="CBM96"/>
</dbReference>
<dbReference type="Pfam" id="PF24517">
    <property type="entry name" value="CBM96"/>
    <property type="match status" value="1"/>
</dbReference>
<evidence type="ECO:0000256" key="5">
    <source>
        <dbReference type="SAM" id="Phobius"/>
    </source>
</evidence>
<feature type="domain" description="Carbohydrate-binding module family 96" evidence="6">
    <location>
        <begin position="238"/>
        <end position="396"/>
    </location>
</feature>
<dbReference type="GO" id="GO:0005576">
    <property type="term" value="C:extracellular region"/>
    <property type="evidence" value="ECO:0007669"/>
    <property type="project" value="UniProtKB-SubCell"/>
</dbReference>
<dbReference type="eggNOG" id="ENOG502QYWV">
    <property type="taxonomic scope" value="Eukaryota"/>
</dbReference>